<dbReference type="RefSeq" id="YP_010655488.1">
    <property type="nucleotide sequence ID" value="NC_070828.1"/>
</dbReference>
<dbReference type="PROSITE" id="PS51737">
    <property type="entry name" value="RECOMBINASE_DNA_BIND"/>
    <property type="match status" value="1"/>
</dbReference>
<dbReference type="EMBL" id="MK937595">
    <property type="protein sequence ID" value="QDH92149.1"/>
    <property type="molecule type" value="Genomic_DNA"/>
</dbReference>
<dbReference type="InterPro" id="IPR025827">
    <property type="entry name" value="Zn_ribbon_recom_dom"/>
</dbReference>
<evidence type="ECO:0000256" key="3">
    <source>
        <dbReference type="SAM" id="MobiDB-lite"/>
    </source>
</evidence>
<feature type="domain" description="Recombinase" evidence="4">
    <location>
        <begin position="205"/>
        <end position="331"/>
    </location>
</feature>
<dbReference type="KEGG" id="vg:77931350"/>
<dbReference type="GO" id="GO:0000150">
    <property type="term" value="F:DNA strand exchange activity"/>
    <property type="evidence" value="ECO:0007669"/>
    <property type="project" value="InterPro"/>
</dbReference>
<dbReference type="PANTHER" id="PTHR30461">
    <property type="entry name" value="DNA-INVERTASE FROM LAMBDOID PROPHAGE"/>
    <property type="match status" value="1"/>
</dbReference>
<dbReference type="GeneID" id="77931350"/>
<evidence type="ECO:0000313" key="5">
    <source>
        <dbReference type="EMBL" id="QDH92149.1"/>
    </source>
</evidence>
<dbReference type="Pfam" id="PF07508">
    <property type="entry name" value="Recombinase"/>
    <property type="match status" value="1"/>
</dbReference>
<dbReference type="InterPro" id="IPR050639">
    <property type="entry name" value="SSR_resolvase"/>
</dbReference>
<dbReference type="Gene3D" id="3.90.1750.20">
    <property type="entry name" value="Putative Large Serine Recombinase, Chain B, Domain 2"/>
    <property type="match status" value="1"/>
</dbReference>
<keyword evidence="2" id="KW-0233">DNA recombination</keyword>
<dbReference type="SMART" id="SM00857">
    <property type="entry name" value="Resolvase"/>
    <property type="match status" value="1"/>
</dbReference>
<dbReference type="Pfam" id="PF13408">
    <property type="entry name" value="Zn_ribbon_recom"/>
    <property type="match status" value="1"/>
</dbReference>
<dbReference type="PANTHER" id="PTHR30461:SF2">
    <property type="entry name" value="SERINE RECOMBINASE PINE-RELATED"/>
    <property type="match status" value="1"/>
</dbReference>
<dbReference type="CDD" id="cd00338">
    <property type="entry name" value="Ser_Recombinase"/>
    <property type="match status" value="1"/>
</dbReference>
<dbReference type="GO" id="GO:0003677">
    <property type="term" value="F:DNA binding"/>
    <property type="evidence" value="ECO:0007669"/>
    <property type="project" value="UniProtKB-KW"/>
</dbReference>
<dbReference type="Pfam" id="PF00239">
    <property type="entry name" value="Resolvase"/>
    <property type="match status" value="1"/>
</dbReference>
<sequence>MSEEISAPAELPPNTHQARYPGAMTQTQTPDTFRAKRRPRASLYVRLSKQADDSNLSLDGMVEDVRALCEKEGLEEVALHVDDGKSGGFRDRDEFGLWLDDARQGRCEVLVPYHTDRLTREGLNVAAQILDVVEGKDPHTGRQSHKPVRLLDCFGLDSLHGDAFRFRFVIQAEVGRSERERIRERQRARHKRLRRAGRWAGGTPPFGFRVVPNPELGDDGKPKGFVLEVVPEEAKHIKEAAYAILRPVEPDNLTRVVRRWNHQGIKPRRAAAWSRVTLRQVLTGDIIMGLATEKGKPLRDADGELQFIHPEILPPAYVHALRKALAVKKPDARKGGRRPARLLSGLLTCHACGAVLQVARRSPNAKAPKQAEVTYRCPTKANGGICAQPVSVSAVAIEEHLETRYLATVGDMPYYIERTTVTGLDELAVVDSEIKETLSAMATSADADTFARLQRLQARRQELEDAEPEKRTTLVPTGFTMREHWRDALVDDRRDLLAQAFECMVLGPGQRGPRGFNPARLVAPWAEEPDAGEDYGGETAAE</sequence>
<dbReference type="Gene3D" id="3.40.50.1390">
    <property type="entry name" value="Resolvase, N-terminal catalytic domain"/>
    <property type="match status" value="1"/>
</dbReference>
<evidence type="ECO:0000256" key="2">
    <source>
        <dbReference type="ARBA" id="ARBA00023172"/>
    </source>
</evidence>
<feature type="region of interest" description="Disordered" evidence="3">
    <location>
        <begin position="1"/>
        <end position="31"/>
    </location>
</feature>
<feature type="compositionally biased region" description="Acidic residues" evidence="3">
    <location>
        <begin position="527"/>
        <end position="542"/>
    </location>
</feature>
<evidence type="ECO:0000259" key="4">
    <source>
        <dbReference type="PROSITE" id="PS51737"/>
    </source>
</evidence>
<reference evidence="5 6" key="1">
    <citation type="submission" date="2019-05" db="EMBL/GenBank/DDBJ databases">
        <authorList>
            <person name="Derk J.T."/>
            <person name="Gurtovaia V."/>
            <person name="Hoskins I.B.W."/>
            <person name="Meyer D.A."/>
            <person name="Wheatley K.M."/>
            <person name="Pape-Zambito D.A."/>
            <person name="Garlena R.A."/>
            <person name="Russell D.A."/>
            <person name="Pope W.H."/>
            <person name="Jacobs-Sera D."/>
            <person name="Hatfull G.F."/>
        </authorList>
    </citation>
    <scope>NUCLEOTIDE SEQUENCE [LARGE SCALE GENOMIC DNA]</scope>
</reference>
<evidence type="ECO:0000313" key="6">
    <source>
        <dbReference type="Proteomes" id="UP000316735"/>
    </source>
</evidence>
<dbReference type="InterPro" id="IPR038109">
    <property type="entry name" value="DNA_bind_recomb_sf"/>
</dbReference>
<accession>A0A514DEW6</accession>
<name>A0A514DEW6_9CAUD</name>
<dbReference type="InterPro" id="IPR036162">
    <property type="entry name" value="Resolvase-like_N_sf"/>
</dbReference>
<dbReference type="SUPFAM" id="SSF53041">
    <property type="entry name" value="Resolvase-like"/>
    <property type="match status" value="1"/>
</dbReference>
<dbReference type="InterPro" id="IPR011109">
    <property type="entry name" value="DNA_bind_recombinase_dom"/>
</dbReference>
<dbReference type="Proteomes" id="UP000316735">
    <property type="component" value="Segment"/>
</dbReference>
<feature type="region of interest" description="Disordered" evidence="3">
    <location>
        <begin position="523"/>
        <end position="542"/>
    </location>
</feature>
<evidence type="ECO:0000256" key="1">
    <source>
        <dbReference type="ARBA" id="ARBA00023125"/>
    </source>
</evidence>
<dbReference type="InterPro" id="IPR006119">
    <property type="entry name" value="Resolv_N"/>
</dbReference>
<organism evidence="5 6">
    <name type="scientific">Streptomyces phage Dubu</name>
    <dbReference type="NCBI Taxonomy" id="2591226"/>
    <lineage>
        <taxon>Viruses</taxon>
        <taxon>Duplodnaviria</taxon>
        <taxon>Heunggongvirae</taxon>
        <taxon>Uroviricota</taxon>
        <taxon>Caudoviricetes</taxon>
        <taxon>Dubuvirus</taxon>
        <taxon>Dubuvirus dubu</taxon>
    </lineage>
</organism>
<gene>
    <name evidence="5" type="primary">44</name>
    <name evidence="5" type="ORF">SEA_DUBU_44</name>
</gene>
<protein>
    <submittedName>
        <fullName evidence="5">Serine integrase</fullName>
    </submittedName>
</protein>
<keyword evidence="1" id="KW-0238">DNA-binding</keyword>
<proteinExistence type="predicted"/>
<keyword evidence="6" id="KW-1185">Reference proteome</keyword>